<dbReference type="GO" id="GO:0045333">
    <property type="term" value="P:cellular respiration"/>
    <property type="evidence" value="ECO:0007669"/>
    <property type="project" value="UniProtKB-ARBA"/>
</dbReference>
<evidence type="ECO:0000313" key="5">
    <source>
        <dbReference type="Proteomes" id="UP000709959"/>
    </source>
</evidence>
<protein>
    <submittedName>
        <fullName evidence="4">2-oxoacid:ferredoxin oxidoreductase subunit beta</fullName>
    </submittedName>
</protein>
<dbReference type="CDD" id="cd03375">
    <property type="entry name" value="TPP_OGFOR"/>
    <property type="match status" value="1"/>
</dbReference>
<keyword evidence="1" id="KW-0560">Oxidoreductase</keyword>
<evidence type="ECO:0000256" key="1">
    <source>
        <dbReference type="ARBA" id="ARBA00023002"/>
    </source>
</evidence>
<evidence type="ECO:0000259" key="2">
    <source>
        <dbReference type="Pfam" id="PF02775"/>
    </source>
</evidence>
<reference evidence="4 5" key="1">
    <citation type="submission" date="2020-10" db="EMBL/GenBank/DDBJ databases">
        <title>Connecting structure to function with the recovery of over 1000 high-quality activated sludge metagenome-assembled genomes encoding full-length rRNA genes using long-read sequencing.</title>
        <authorList>
            <person name="Singleton C.M."/>
            <person name="Petriglieri F."/>
            <person name="Kristensen J.M."/>
            <person name="Kirkegaard R.H."/>
            <person name="Michaelsen T.Y."/>
            <person name="Andersen M.H."/>
            <person name="Karst S.M."/>
            <person name="Dueholm M.S."/>
            <person name="Nielsen P.H."/>
            <person name="Albertsen M."/>
        </authorList>
    </citation>
    <scope>NUCLEOTIDE SEQUENCE [LARGE SCALE GENOMIC DNA]</scope>
    <source>
        <strain evidence="4">OdNE_18-Q3-R46-58_MAXAC.008</strain>
    </source>
</reference>
<dbReference type="InterPro" id="IPR032686">
    <property type="entry name" value="PFO_beta_C"/>
</dbReference>
<gene>
    <name evidence="4" type="ORF">IPN91_09475</name>
</gene>
<accession>A0A936K7X5</accession>
<feature type="domain" description="Pyruvate ferredoxin oxidoreductase beta subunit C-terminal" evidence="3">
    <location>
        <begin position="219"/>
        <end position="269"/>
    </location>
</feature>
<proteinExistence type="predicted"/>
<feature type="domain" description="Thiamine pyrophosphate enzyme TPP-binding" evidence="2">
    <location>
        <begin position="55"/>
        <end position="202"/>
    </location>
</feature>
<evidence type="ECO:0000259" key="3">
    <source>
        <dbReference type="Pfam" id="PF12367"/>
    </source>
</evidence>
<dbReference type="GO" id="GO:0030976">
    <property type="term" value="F:thiamine pyrophosphate binding"/>
    <property type="evidence" value="ECO:0007669"/>
    <property type="project" value="InterPro"/>
</dbReference>
<dbReference type="PANTHER" id="PTHR48084">
    <property type="entry name" value="2-OXOGLUTARATE OXIDOREDUCTASE SUBUNIT KORB-RELATED"/>
    <property type="match status" value="1"/>
</dbReference>
<name>A0A936K7X5_9BACT</name>
<dbReference type="SUPFAM" id="SSF52518">
    <property type="entry name" value="Thiamin diphosphate-binding fold (THDP-binding)"/>
    <property type="match status" value="1"/>
</dbReference>
<dbReference type="AlphaFoldDB" id="A0A936K7X5"/>
<dbReference type="InterPro" id="IPR029061">
    <property type="entry name" value="THDP-binding"/>
</dbReference>
<evidence type="ECO:0000313" key="4">
    <source>
        <dbReference type="EMBL" id="MBK8572857.1"/>
    </source>
</evidence>
<dbReference type="EMBL" id="JADKCH010000009">
    <property type="protein sequence ID" value="MBK8572857.1"/>
    <property type="molecule type" value="Genomic_DNA"/>
</dbReference>
<dbReference type="GO" id="GO:0016625">
    <property type="term" value="F:oxidoreductase activity, acting on the aldehyde or oxo group of donors, iron-sulfur protein as acceptor"/>
    <property type="evidence" value="ECO:0007669"/>
    <property type="project" value="UniProtKB-ARBA"/>
</dbReference>
<dbReference type="PANTHER" id="PTHR48084:SF4">
    <property type="entry name" value="2-OXOGLUTARATE OXIDOREDUCTASE SUBUNIT KORB"/>
    <property type="match status" value="1"/>
</dbReference>
<dbReference type="Gene3D" id="3.40.50.970">
    <property type="match status" value="1"/>
</dbReference>
<dbReference type="GO" id="GO:0044281">
    <property type="term" value="P:small molecule metabolic process"/>
    <property type="evidence" value="ECO:0007669"/>
    <property type="project" value="UniProtKB-ARBA"/>
</dbReference>
<dbReference type="InterPro" id="IPR011766">
    <property type="entry name" value="TPP_enzyme_TPP-bd"/>
</dbReference>
<dbReference type="Pfam" id="PF12367">
    <property type="entry name" value="PFO_beta_C"/>
    <property type="match status" value="1"/>
</dbReference>
<dbReference type="InterPro" id="IPR051457">
    <property type="entry name" value="2-oxoacid:Fd_oxidoreductase"/>
</dbReference>
<sequence length="293" mass="31474">MSATGTCEYQPKDYKSDLKPIWCPGCGDFSVVQGIYRALAAVGRPPHEIAFVSGIGCSSRIPGYTTAYGFNSVHGRALPIAQGIKMANPELTVLAAGGDGDGFSIGGGHIAHLIRRNMDITYIVMDNQIYGLTKGQLSPTSQKGRVTCTSRFGSLEEPVNPLLYVLAYGAGFVAQASPTDLVGMAATIEEAIRYPGFAFVNVQSPCVTYGEEAQQIKGLKAISESLAGLGHNPADRLAAMDLAQQYGEKMHLGVFYRNPEPPPTYGDLVKERQALLSKDALPKERILDLFIKK</sequence>
<comment type="caution">
    <text evidence="4">The sequence shown here is derived from an EMBL/GenBank/DDBJ whole genome shotgun (WGS) entry which is preliminary data.</text>
</comment>
<dbReference type="Pfam" id="PF02775">
    <property type="entry name" value="TPP_enzyme_C"/>
    <property type="match status" value="1"/>
</dbReference>
<organism evidence="4 5">
    <name type="scientific">Candidatus Geothrix odensensis</name>
    <dbReference type="NCBI Taxonomy" id="2954440"/>
    <lineage>
        <taxon>Bacteria</taxon>
        <taxon>Pseudomonadati</taxon>
        <taxon>Acidobacteriota</taxon>
        <taxon>Holophagae</taxon>
        <taxon>Holophagales</taxon>
        <taxon>Holophagaceae</taxon>
        <taxon>Geothrix</taxon>
    </lineage>
</organism>
<dbReference type="Proteomes" id="UP000709959">
    <property type="component" value="Unassembled WGS sequence"/>
</dbReference>